<dbReference type="OrthoDB" id="272624at2759"/>
<feature type="compositionally biased region" description="Low complexity" evidence="3">
    <location>
        <begin position="213"/>
        <end position="250"/>
    </location>
</feature>
<evidence type="ECO:0000259" key="5">
    <source>
        <dbReference type="SMART" id="SM00717"/>
    </source>
</evidence>
<feature type="region of interest" description="Disordered" evidence="3">
    <location>
        <begin position="108"/>
        <end position="263"/>
    </location>
</feature>
<dbReference type="SMART" id="SM00717">
    <property type="entry name" value="SANT"/>
    <property type="match status" value="1"/>
</dbReference>
<accession>A0A183DR00</accession>
<dbReference type="PANTHER" id="PTHR22929:SF0">
    <property type="entry name" value="TRANSCRIPTION FACTOR TFIIIB COMPONENT B'' HOMOLOG"/>
    <property type="match status" value="1"/>
</dbReference>
<keyword evidence="4" id="KW-0812">Transmembrane</keyword>
<dbReference type="WBParaSite" id="GPUH_0001115401-mRNA-1">
    <property type="protein sequence ID" value="GPUH_0001115401-mRNA-1"/>
    <property type="gene ID" value="GPUH_0001115401"/>
</dbReference>
<keyword evidence="4" id="KW-0472">Membrane</keyword>
<evidence type="ECO:0000313" key="6">
    <source>
        <dbReference type="EMBL" id="VDN18388.1"/>
    </source>
</evidence>
<keyword evidence="4" id="KW-1133">Transmembrane helix</keyword>
<dbReference type="Pfam" id="PF15963">
    <property type="entry name" value="Myb_DNA-bind_7"/>
    <property type="match status" value="1"/>
</dbReference>
<dbReference type="InterPro" id="IPR001005">
    <property type="entry name" value="SANT/Myb"/>
</dbReference>
<organism evidence="8">
    <name type="scientific">Gongylonema pulchrum</name>
    <dbReference type="NCBI Taxonomy" id="637853"/>
    <lineage>
        <taxon>Eukaryota</taxon>
        <taxon>Metazoa</taxon>
        <taxon>Ecdysozoa</taxon>
        <taxon>Nematoda</taxon>
        <taxon>Chromadorea</taxon>
        <taxon>Rhabditida</taxon>
        <taxon>Spirurina</taxon>
        <taxon>Spiruromorpha</taxon>
        <taxon>Spiruroidea</taxon>
        <taxon>Gongylonematidae</taxon>
        <taxon>Gongylonema</taxon>
    </lineage>
</organism>
<dbReference type="GO" id="GO:0000126">
    <property type="term" value="C:transcription factor TFIIIB complex"/>
    <property type="evidence" value="ECO:0007669"/>
    <property type="project" value="TreeGrafter"/>
</dbReference>
<name>A0A183DR00_9BILA</name>
<dbReference type="PANTHER" id="PTHR22929">
    <property type="entry name" value="RNA POLYMERASE III TRANSCRIPTION INITIATION FACTOR B"/>
    <property type="match status" value="1"/>
</dbReference>
<keyword evidence="7" id="KW-1185">Reference proteome</keyword>
<gene>
    <name evidence="6" type="ORF">GPUH_LOCUS11141</name>
</gene>
<sequence>MPGSAAAARLVQGEAVAAAVVAAAASVAAVAVAAAAAAIAIIAARPNIACASKRSKPPPPPASPTKTQPVVEEFAQPLPQALQPQQIDADVAVVPSSASDVELHELQPLSLHPSPPVPFPEETPAEASTSEAVEKGELDEELSYGSYQPRKLRLLSSPRSSTSSKSPRSQPAVKLRRSKSPLKSPRSESPLKSPRLESPLKSPRFRSPLKSPRLSQSSLKSARSQSIKASQSKSQQRQQSPLRSPQAQSPLRSPVSFSSQKQNHGSIMRYKAVLFKRFLEGVQKLRTESETVSDITQLKDGGSSPKKTSKSAVNAPQVKLAEDGTLIIDETSLVITNENESDMWETVEEDRMNKKLSSLSFRKRPMYRGNPWNDLETDLFYDILRATGPDFGLMHEFFPSRTRVELKAKYNREERFNWDRLNQVLNYLSPAKPSVVAVALGGDILLGKVLSQKQKTFESNPNSFVCFVCMCSIQALAAPTLLSDALYKHAGEVINRIKDGEMKKREQKLKKNSPTSDAPAVTCLRQTCSSQMLHRVFMKHFQSSGCIHEAEAEEAILQLQEEAEEEPRRPSESGKRPRKEKAAAKKRMKEALLSEVAEEAEQVLRQKKDERKKVQVKKMCEKALKKLDKNFPKFSILVDEKADSITVESDANSQGLPIVRIPLGTTAKVLAADAQQPQRVFFECSARKGVTGQQYVMQHQMGPGQPSTGFLHLFENIRT</sequence>
<feature type="domain" description="Myb-like" evidence="5">
    <location>
        <begin position="368"/>
        <end position="416"/>
    </location>
</feature>
<dbReference type="EMBL" id="UYRT01078370">
    <property type="protein sequence ID" value="VDN18388.1"/>
    <property type="molecule type" value="Genomic_DNA"/>
</dbReference>
<evidence type="ECO:0000256" key="2">
    <source>
        <dbReference type="SAM" id="Coils"/>
    </source>
</evidence>
<evidence type="ECO:0000313" key="7">
    <source>
        <dbReference type="Proteomes" id="UP000271098"/>
    </source>
</evidence>
<dbReference type="AlphaFoldDB" id="A0A183DR00"/>
<dbReference type="InterPro" id="IPR039467">
    <property type="entry name" value="TFIIIB_B''_Myb"/>
</dbReference>
<feature type="coiled-coil region" evidence="2">
    <location>
        <begin position="590"/>
        <end position="617"/>
    </location>
</feature>
<evidence type="ECO:0000256" key="4">
    <source>
        <dbReference type="SAM" id="Phobius"/>
    </source>
</evidence>
<dbReference type="GO" id="GO:0070898">
    <property type="term" value="P:RNA polymerase III preinitiation complex assembly"/>
    <property type="evidence" value="ECO:0007669"/>
    <property type="project" value="TreeGrafter"/>
</dbReference>
<dbReference type="InterPro" id="IPR009057">
    <property type="entry name" value="Homeodomain-like_sf"/>
</dbReference>
<feature type="compositionally biased region" description="Low complexity" evidence="3">
    <location>
        <begin position="154"/>
        <end position="169"/>
    </location>
</feature>
<evidence type="ECO:0000256" key="1">
    <source>
        <dbReference type="ARBA" id="ARBA00004123"/>
    </source>
</evidence>
<evidence type="ECO:0000313" key="8">
    <source>
        <dbReference type="WBParaSite" id="GPUH_0001115401-mRNA-1"/>
    </source>
</evidence>
<feature type="transmembrane region" description="Helical" evidence="4">
    <location>
        <begin position="15"/>
        <end position="44"/>
    </location>
</feature>
<proteinExistence type="predicted"/>
<dbReference type="SUPFAM" id="SSF46689">
    <property type="entry name" value="Homeodomain-like"/>
    <property type="match status" value="1"/>
</dbReference>
<evidence type="ECO:0000256" key="3">
    <source>
        <dbReference type="SAM" id="MobiDB-lite"/>
    </source>
</evidence>
<reference evidence="8" key="1">
    <citation type="submission" date="2016-06" db="UniProtKB">
        <authorList>
            <consortium name="WormBaseParasite"/>
        </authorList>
    </citation>
    <scope>IDENTIFICATION</scope>
</reference>
<dbReference type="Proteomes" id="UP000271098">
    <property type="component" value="Unassembled WGS sequence"/>
</dbReference>
<keyword evidence="2" id="KW-0175">Coiled coil</keyword>
<feature type="compositionally biased region" description="Low complexity" evidence="3">
    <location>
        <begin position="122"/>
        <end position="131"/>
    </location>
</feature>
<dbReference type="GO" id="GO:0005634">
    <property type="term" value="C:nucleus"/>
    <property type="evidence" value="ECO:0007669"/>
    <property type="project" value="UniProtKB-SubCell"/>
</dbReference>
<feature type="compositionally biased region" description="Basic and acidic residues" evidence="3">
    <location>
        <begin position="566"/>
        <end position="583"/>
    </location>
</feature>
<feature type="region of interest" description="Disordered" evidence="3">
    <location>
        <begin position="289"/>
        <end position="314"/>
    </location>
</feature>
<reference evidence="6 7" key="2">
    <citation type="submission" date="2018-11" db="EMBL/GenBank/DDBJ databases">
        <authorList>
            <consortium name="Pathogen Informatics"/>
        </authorList>
    </citation>
    <scope>NUCLEOTIDE SEQUENCE [LARGE SCALE GENOMIC DNA]</scope>
</reference>
<dbReference type="GO" id="GO:0001156">
    <property type="term" value="F:TFIIIC-class transcription factor complex binding"/>
    <property type="evidence" value="ECO:0007669"/>
    <property type="project" value="TreeGrafter"/>
</dbReference>
<feature type="compositionally biased region" description="Low complexity" evidence="3">
    <location>
        <begin position="181"/>
        <end position="193"/>
    </location>
</feature>
<protein>
    <submittedName>
        <fullName evidence="8">SANT domain-containing protein</fullName>
    </submittedName>
</protein>
<comment type="subcellular location">
    <subcellularLocation>
        <location evidence="1">Nucleus</location>
    </subcellularLocation>
</comment>
<feature type="region of interest" description="Disordered" evidence="3">
    <location>
        <begin position="560"/>
        <end position="584"/>
    </location>
</feature>